<feature type="transmembrane region" description="Helical" evidence="15">
    <location>
        <begin position="6"/>
        <end position="24"/>
    </location>
</feature>
<keyword evidence="9" id="KW-0406">Ion transport</keyword>
<gene>
    <name evidence="16" type="ORF">JYP50_10495</name>
</gene>
<evidence type="ECO:0000313" key="17">
    <source>
        <dbReference type="Proteomes" id="UP000664303"/>
    </source>
</evidence>
<proteinExistence type="inferred from homology"/>
<evidence type="ECO:0000256" key="8">
    <source>
        <dbReference type="ARBA" id="ARBA00023053"/>
    </source>
</evidence>
<evidence type="ECO:0000256" key="5">
    <source>
        <dbReference type="ARBA" id="ARBA00022692"/>
    </source>
</evidence>
<feature type="compositionally biased region" description="Basic residues" evidence="14">
    <location>
        <begin position="490"/>
        <end position="506"/>
    </location>
</feature>
<dbReference type="InterPro" id="IPR001734">
    <property type="entry name" value="Na/solute_symporter"/>
</dbReference>
<dbReference type="InterPro" id="IPR050277">
    <property type="entry name" value="Sodium:Solute_Symporter"/>
</dbReference>
<keyword evidence="17" id="KW-1185">Reference proteome</keyword>
<evidence type="ECO:0000256" key="3">
    <source>
        <dbReference type="ARBA" id="ARBA00022448"/>
    </source>
</evidence>
<dbReference type="RefSeq" id="WP_206560476.1">
    <property type="nucleotide sequence ID" value="NZ_JAFKCZ010000007.1"/>
</dbReference>
<dbReference type="PANTHER" id="PTHR48086">
    <property type="entry name" value="SODIUM/PROLINE SYMPORTER-RELATED"/>
    <property type="match status" value="1"/>
</dbReference>
<feature type="transmembrane region" description="Helical" evidence="15">
    <location>
        <begin position="271"/>
        <end position="292"/>
    </location>
</feature>
<comment type="subcellular location">
    <subcellularLocation>
        <location evidence="1">Cell membrane</location>
        <topology evidence="1">Multi-pass membrane protein</topology>
    </subcellularLocation>
</comment>
<dbReference type="Pfam" id="PF00474">
    <property type="entry name" value="SSF"/>
    <property type="match status" value="1"/>
</dbReference>
<dbReference type="InterPro" id="IPR038377">
    <property type="entry name" value="Na/Glc_symporter_sf"/>
</dbReference>
<evidence type="ECO:0000256" key="9">
    <source>
        <dbReference type="ARBA" id="ARBA00023065"/>
    </source>
</evidence>
<keyword evidence="11" id="KW-0739">Sodium transport</keyword>
<protein>
    <submittedName>
        <fullName evidence="16">Sodium:solute symporter family protein</fullName>
    </submittedName>
</protein>
<evidence type="ECO:0000256" key="1">
    <source>
        <dbReference type="ARBA" id="ARBA00004651"/>
    </source>
</evidence>
<dbReference type="Gene3D" id="1.20.1730.10">
    <property type="entry name" value="Sodium/glucose cotransporter"/>
    <property type="match status" value="1"/>
</dbReference>
<feature type="transmembrane region" description="Helical" evidence="15">
    <location>
        <begin position="76"/>
        <end position="94"/>
    </location>
</feature>
<keyword evidence="3" id="KW-0813">Transport</keyword>
<feature type="transmembrane region" description="Helical" evidence="15">
    <location>
        <begin position="159"/>
        <end position="179"/>
    </location>
</feature>
<comment type="similarity">
    <text evidence="2 13">Belongs to the sodium:solute symporter (SSF) (TC 2.A.21) family.</text>
</comment>
<sequence>MTPELFKYLLSGAYVALVFYLSWVGMRRTRDIRGFSIGNKDMNPYLIGITLAASIASTATFVINPGFVYVHGLSAYLHYGVAGSLGILTAFLVLTRGFLRLGEEHSALTIPQWIYYRYNHRGFSLFFAFINLLSITFVVLILVGCSLLVTGLFPVEQKTALVLVLLFVFAYVLMGGTYAHAYTNTLQGVMMLGITLLLFVQGWKYFQGDFAGALRRVGTDYAAAFNRGSDLYSDVFSVFVSGFIITFALMLQPHILTKVLYLRSERDIGKFIGTTVVVGSIFTLMLMIGFYARLAGLEVPAQDTVVREYLLHEFGGSPAGQYLLVFIFITLLAAGMSTLDGILVSLSAMVVTDIVGPLRGGRGESGEGGARPGLALSRWVLVAVGVIGLLLAWDPPPLIGLFAQKGVYGLAAASAVPVLFGVLVRRHIPLPVVAVAAALGLGVHLGLNLPGIVPNPAVSSSYAILVSLAFGLAGLWLTRDGVVAGAGRSTRGRSTRGRSTRGRSTRGRSTPGESRA</sequence>
<evidence type="ECO:0000256" key="6">
    <source>
        <dbReference type="ARBA" id="ARBA00022847"/>
    </source>
</evidence>
<evidence type="ECO:0000256" key="4">
    <source>
        <dbReference type="ARBA" id="ARBA00022475"/>
    </source>
</evidence>
<comment type="caution">
    <text evidence="16">The sequence shown here is derived from an EMBL/GenBank/DDBJ whole genome shotgun (WGS) entry which is preliminary data.</text>
</comment>
<feature type="region of interest" description="Disordered" evidence="14">
    <location>
        <begin position="486"/>
        <end position="516"/>
    </location>
</feature>
<keyword evidence="5 15" id="KW-0812">Transmembrane</keyword>
<evidence type="ECO:0000313" key="16">
    <source>
        <dbReference type="EMBL" id="MBN7797023.1"/>
    </source>
</evidence>
<reference evidence="16" key="1">
    <citation type="submission" date="2021-02" db="EMBL/GenBank/DDBJ databases">
        <title>PHA producing bacteria isolated from coastal sediment in Guangdong, Shenzhen.</title>
        <authorList>
            <person name="Zheng W."/>
            <person name="Yu S."/>
            <person name="Huang Y."/>
        </authorList>
    </citation>
    <scope>NUCLEOTIDE SEQUENCE</scope>
    <source>
        <strain evidence="16">TN14-10</strain>
    </source>
</reference>
<evidence type="ECO:0000256" key="12">
    <source>
        <dbReference type="ARBA" id="ARBA00033708"/>
    </source>
</evidence>
<keyword evidence="4" id="KW-1003">Cell membrane</keyword>
<dbReference type="GO" id="GO:0005886">
    <property type="term" value="C:plasma membrane"/>
    <property type="evidence" value="ECO:0007669"/>
    <property type="project" value="UniProtKB-SubCell"/>
</dbReference>
<evidence type="ECO:0000256" key="14">
    <source>
        <dbReference type="SAM" id="MobiDB-lite"/>
    </source>
</evidence>
<evidence type="ECO:0000256" key="7">
    <source>
        <dbReference type="ARBA" id="ARBA00022989"/>
    </source>
</evidence>
<feature type="transmembrane region" description="Helical" evidence="15">
    <location>
        <begin position="186"/>
        <end position="206"/>
    </location>
</feature>
<evidence type="ECO:0000256" key="15">
    <source>
        <dbReference type="SAM" id="Phobius"/>
    </source>
</evidence>
<feature type="transmembrane region" description="Helical" evidence="15">
    <location>
        <begin position="405"/>
        <end position="423"/>
    </location>
</feature>
<evidence type="ECO:0000256" key="11">
    <source>
        <dbReference type="ARBA" id="ARBA00023201"/>
    </source>
</evidence>
<dbReference type="Proteomes" id="UP000664303">
    <property type="component" value="Unassembled WGS sequence"/>
</dbReference>
<dbReference type="PANTHER" id="PTHR48086:SF3">
    <property type="entry name" value="SODIUM_PROLINE SYMPORTER"/>
    <property type="match status" value="1"/>
</dbReference>
<accession>A0A939DF85</accession>
<keyword evidence="7 15" id="KW-1133">Transmembrane helix</keyword>
<feature type="transmembrane region" description="Helical" evidence="15">
    <location>
        <begin position="430"/>
        <end position="447"/>
    </location>
</feature>
<feature type="transmembrane region" description="Helical" evidence="15">
    <location>
        <begin position="125"/>
        <end position="153"/>
    </location>
</feature>
<evidence type="ECO:0000256" key="2">
    <source>
        <dbReference type="ARBA" id="ARBA00006434"/>
    </source>
</evidence>
<comment type="catalytic activity">
    <reaction evidence="12">
        <text>L-proline(in) + Na(+)(in) = L-proline(out) + Na(+)(out)</text>
        <dbReference type="Rhea" id="RHEA:28967"/>
        <dbReference type="ChEBI" id="CHEBI:29101"/>
        <dbReference type="ChEBI" id="CHEBI:60039"/>
    </reaction>
</comment>
<keyword evidence="10 15" id="KW-0472">Membrane</keyword>
<dbReference type="GO" id="GO:0006814">
    <property type="term" value="P:sodium ion transport"/>
    <property type="evidence" value="ECO:0007669"/>
    <property type="project" value="UniProtKB-KW"/>
</dbReference>
<evidence type="ECO:0000256" key="13">
    <source>
        <dbReference type="RuleBase" id="RU362091"/>
    </source>
</evidence>
<feature type="transmembrane region" description="Helical" evidence="15">
    <location>
        <begin position="45"/>
        <end position="70"/>
    </location>
</feature>
<dbReference type="PROSITE" id="PS50283">
    <property type="entry name" value="NA_SOLUT_SYMP_3"/>
    <property type="match status" value="1"/>
</dbReference>
<keyword evidence="6" id="KW-0769">Symport</keyword>
<dbReference type="EMBL" id="JAFKCZ010000007">
    <property type="protein sequence ID" value="MBN7797023.1"/>
    <property type="molecule type" value="Genomic_DNA"/>
</dbReference>
<feature type="transmembrane region" description="Helical" evidence="15">
    <location>
        <begin position="459"/>
        <end position="478"/>
    </location>
</feature>
<dbReference type="AlphaFoldDB" id="A0A939DF85"/>
<dbReference type="GO" id="GO:0015293">
    <property type="term" value="F:symporter activity"/>
    <property type="evidence" value="ECO:0007669"/>
    <property type="project" value="UniProtKB-KW"/>
</dbReference>
<name>A0A939DF85_9GAMM</name>
<keyword evidence="8" id="KW-0915">Sodium</keyword>
<feature type="transmembrane region" description="Helical" evidence="15">
    <location>
        <begin position="231"/>
        <end position="251"/>
    </location>
</feature>
<evidence type="ECO:0000256" key="10">
    <source>
        <dbReference type="ARBA" id="ARBA00023136"/>
    </source>
</evidence>
<feature type="transmembrane region" description="Helical" evidence="15">
    <location>
        <begin position="322"/>
        <end position="355"/>
    </location>
</feature>
<feature type="transmembrane region" description="Helical" evidence="15">
    <location>
        <begin position="376"/>
        <end position="393"/>
    </location>
</feature>
<organism evidence="16 17">
    <name type="scientific">Parahaliea mediterranea</name>
    <dbReference type="NCBI Taxonomy" id="651086"/>
    <lineage>
        <taxon>Bacteria</taxon>
        <taxon>Pseudomonadati</taxon>
        <taxon>Pseudomonadota</taxon>
        <taxon>Gammaproteobacteria</taxon>
        <taxon>Cellvibrionales</taxon>
        <taxon>Halieaceae</taxon>
        <taxon>Parahaliea</taxon>
    </lineage>
</organism>